<dbReference type="Pfam" id="PF14042">
    <property type="entry name" value="DUF4247"/>
    <property type="match status" value="1"/>
</dbReference>
<name>A0ABR9ZLN3_9CORY</name>
<proteinExistence type="predicted"/>
<dbReference type="EMBL" id="JADKMY010000003">
    <property type="protein sequence ID" value="MBF4554189.1"/>
    <property type="molecule type" value="Genomic_DNA"/>
</dbReference>
<gene>
    <name evidence="1" type="ORF">IRY30_08930</name>
</gene>
<evidence type="ECO:0000313" key="1">
    <source>
        <dbReference type="EMBL" id="MBF4554189.1"/>
    </source>
</evidence>
<comment type="caution">
    <text evidence="1">The sequence shown here is derived from an EMBL/GenBank/DDBJ whole genome shotgun (WGS) entry which is preliminary data.</text>
</comment>
<dbReference type="Proteomes" id="UP000635902">
    <property type="component" value="Unassembled WGS sequence"/>
</dbReference>
<dbReference type="RefSeq" id="WP_194557081.1">
    <property type="nucleotide sequence ID" value="NZ_JADKMY010000003.1"/>
</dbReference>
<keyword evidence="2" id="KW-1185">Reference proteome</keyword>
<protein>
    <submittedName>
        <fullName evidence="1">DUF4247 domain-containing protein</fullName>
    </submittedName>
</protein>
<sequence length="137" mass="14785">MSWKLKIAVGVLLIVFGAVFTLAGFSNGSSVHTYLKNSDTFTRVSDSQYNCTDAKAAYDELVAETDPQAHKEDKGTYYLRYPKELATISHESGKCVLRFEDLRRVNSGHFIFLGTGFSPGSPSGSSGGTGGNSFGNK</sequence>
<accession>A0ABR9ZLN3</accession>
<organism evidence="1 2">
    <name type="scientific">Corynebacterium suicordis DSM 45110</name>
    <dbReference type="NCBI Taxonomy" id="1121369"/>
    <lineage>
        <taxon>Bacteria</taxon>
        <taxon>Bacillati</taxon>
        <taxon>Actinomycetota</taxon>
        <taxon>Actinomycetes</taxon>
        <taxon>Mycobacteriales</taxon>
        <taxon>Corynebacteriaceae</taxon>
        <taxon>Corynebacterium</taxon>
    </lineage>
</organism>
<evidence type="ECO:0000313" key="2">
    <source>
        <dbReference type="Proteomes" id="UP000635902"/>
    </source>
</evidence>
<dbReference type="InterPro" id="IPR025341">
    <property type="entry name" value="DUF4247"/>
</dbReference>
<reference evidence="1 2" key="1">
    <citation type="submission" date="2020-10" db="EMBL/GenBank/DDBJ databases">
        <title>Novel species in genus Corynebacterium.</title>
        <authorList>
            <person name="Zhang G."/>
        </authorList>
    </citation>
    <scope>NUCLEOTIDE SEQUENCE [LARGE SCALE GENOMIC DNA]</scope>
    <source>
        <strain evidence="1 2">DSM 45110</strain>
    </source>
</reference>